<dbReference type="InterPro" id="IPR001943">
    <property type="entry name" value="UVR_dom"/>
</dbReference>
<keyword evidence="5" id="KW-1185">Reference proteome</keyword>
<keyword evidence="4" id="KW-0067">ATP-binding</keyword>
<dbReference type="Gene3D" id="3.10.690.10">
    <property type="entry name" value="Bifunctional nuclease domain"/>
    <property type="match status" value="1"/>
</dbReference>
<dbReference type="Proteomes" id="UP000056419">
    <property type="component" value="Unassembled WGS sequence"/>
</dbReference>
<dbReference type="InterPro" id="IPR003729">
    <property type="entry name" value="Bi_nuclease_dom"/>
</dbReference>
<accession>A0A108T5Z9</accession>
<dbReference type="InterPro" id="IPR036104">
    <property type="entry name" value="BFN_sf"/>
</dbReference>
<dbReference type="Pfam" id="PF02577">
    <property type="entry name" value="BFN_dom"/>
    <property type="match status" value="1"/>
</dbReference>
<protein>
    <submittedName>
        <fullName evidence="4">DNA helicase UvrB</fullName>
    </submittedName>
</protein>
<evidence type="ECO:0000313" key="6">
    <source>
        <dbReference type="Proteomes" id="UP000284161"/>
    </source>
</evidence>
<dbReference type="PROSITE" id="PS50151">
    <property type="entry name" value="UVR"/>
    <property type="match status" value="1"/>
</dbReference>
<dbReference type="EMBL" id="LRGC01000010">
    <property type="protein sequence ID" value="KWR54004.1"/>
    <property type="molecule type" value="Genomic_DNA"/>
</dbReference>
<evidence type="ECO:0000313" key="4">
    <source>
        <dbReference type="EMBL" id="RGR28887.1"/>
    </source>
</evidence>
<dbReference type="GO" id="GO:0004518">
    <property type="term" value="F:nuclease activity"/>
    <property type="evidence" value="ECO:0007669"/>
    <property type="project" value="InterPro"/>
</dbReference>
<dbReference type="PANTHER" id="PTHR15160">
    <property type="entry name" value="VON HIPPEL-LINDAU PROTEIN"/>
    <property type="match status" value="1"/>
</dbReference>
<sequence>MNKKKIELQVLNISNSQAQAGAYAMVLGEINGMRQLPVIIGSAEAQSMMIEMRGIVPPRPLTHTLFASVLKVLGATLLRVLIYKVDNGVFYSYLYMKTEETILRIDARTSDAVALALRMDAPIFIYDDILEAECLKTEHSITPTQQTDDAAADAASRKKTLKQLKEALQNAIDAEDYERAAQLRDIINQHKKP</sequence>
<keyword evidence="4" id="KW-0547">Nucleotide-binding</keyword>
<feature type="domain" description="UVR" evidence="1">
    <location>
        <begin position="158"/>
        <end position="193"/>
    </location>
</feature>
<dbReference type="Gene3D" id="4.10.860.10">
    <property type="entry name" value="UVR domain"/>
    <property type="match status" value="1"/>
</dbReference>
<feature type="domain" description="BFN" evidence="2">
    <location>
        <begin position="5"/>
        <end position="137"/>
    </location>
</feature>
<evidence type="ECO:0000259" key="2">
    <source>
        <dbReference type="PROSITE" id="PS51658"/>
    </source>
</evidence>
<dbReference type="PANTHER" id="PTHR15160:SF1">
    <property type="entry name" value="VON HIPPEL-LINDAU DISEASE TUMOR SUPPRESSOR"/>
    <property type="match status" value="1"/>
</dbReference>
<organism evidence="3 5">
    <name type="scientific">Bacteroides stercoris</name>
    <dbReference type="NCBI Taxonomy" id="46506"/>
    <lineage>
        <taxon>Bacteria</taxon>
        <taxon>Pseudomonadati</taxon>
        <taxon>Bacteroidota</taxon>
        <taxon>Bacteroidia</taxon>
        <taxon>Bacteroidales</taxon>
        <taxon>Bacteroidaceae</taxon>
        <taxon>Bacteroides</taxon>
    </lineage>
</organism>
<dbReference type="EMBL" id="QRUB01000003">
    <property type="protein sequence ID" value="RGR28887.1"/>
    <property type="molecule type" value="Genomic_DNA"/>
</dbReference>
<evidence type="ECO:0000313" key="5">
    <source>
        <dbReference type="Proteomes" id="UP000056419"/>
    </source>
</evidence>
<name>A0A108T5Z9_BACSE</name>
<dbReference type="PROSITE" id="PS51658">
    <property type="entry name" value="BFN"/>
    <property type="match status" value="1"/>
</dbReference>
<keyword evidence="4" id="KW-0378">Hydrolase</keyword>
<reference evidence="3" key="2">
    <citation type="submission" date="2016-01" db="EMBL/GenBank/DDBJ databases">
        <authorList>
            <person name="McClelland M."/>
            <person name="Jain A."/>
            <person name="Saraogi P."/>
            <person name="Mendelson R."/>
            <person name="Westerman R."/>
            <person name="SanMiguel P."/>
            <person name="Csonka L."/>
        </authorList>
    </citation>
    <scope>NUCLEOTIDE SEQUENCE</scope>
    <source>
        <strain evidence="3">CL09T03C01</strain>
    </source>
</reference>
<reference evidence="3 5" key="1">
    <citation type="journal article" date="2016" name="BMC Genomics">
        <title>Type VI secretion systems of human gut Bacteroidales segregate into three genetic architectures, two of which are contained on mobile genetic elements.</title>
        <authorList>
            <person name="Coyne M.J."/>
            <person name="Roelofs K.G."/>
            <person name="Comstock L.E."/>
        </authorList>
    </citation>
    <scope>NUCLEOTIDE SEQUENCE [LARGE SCALE GENOMIC DNA]</scope>
    <source>
        <strain evidence="3 5">CL09T03C01</strain>
    </source>
</reference>
<dbReference type="PATRIC" id="fig|46506.5.peg.2419"/>
<dbReference type="AlphaFoldDB" id="A0A108T5Z9"/>
<evidence type="ECO:0000259" key="1">
    <source>
        <dbReference type="PROSITE" id="PS50151"/>
    </source>
</evidence>
<dbReference type="Pfam" id="PF02151">
    <property type="entry name" value="UVR"/>
    <property type="match status" value="1"/>
</dbReference>
<reference evidence="4 6" key="3">
    <citation type="submission" date="2018-08" db="EMBL/GenBank/DDBJ databases">
        <title>A genome reference for cultivated species of the human gut microbiota.</title>
        <authorList>
            <person name="Zou Y."/>
            <person name="Xue W."/>
            <person name="Luo G."/>
        </authorList>
    </citation>
    <scope>NUCLEOTIDE SEQUENCE [LARGE SCALE GENOMIC DNA]</scope>
    <source>
        <strain evidence="4 6">AF25-6</strain>
    </source>
</reference>
<dbReference type="GO" id="GO:0004386">
    <property type="term" value="F:helicase activity"/>
    <property type="evidence" value="ECO:0007669"/>
    <property type="project" value="UniProtKB-KW"/>
</dbReference>
<dbReference type="STRING" id="46506.AA415_02255"/>
<dbReference type="Proteomes" id="UP000284161">
    <property type="component" value="Unassembled WGS sequence"/>
</dbReference>
<evidence type="ECO:0000313" key="3">
    <source>
        <dbReference type="EMBL" id="KWR54004.1"/>
    </source>
</evidence>
<dbReference type="SUPFAM" id="SSF103256">
    <property type="entry name" value="Hypothetical protein TM0160"/>
    <property type="match status" value="1"/>
</dbReference>
<keyword evidence="4" id="KW-0347">Helicase</keyword>
<dbReference type="RefSeq" id="WP_060386096.1">
    <property type="nucleotide sequence ID" value="NZ_LRGC01000010.1"/>
</dbReference>
<comment type="caution">
    <text evidence="3">The sequence shown here is derived from an EMBL/GenBank/DDBJ whole genome shotgun (WGS) entry which is preliminary data.</text>
</comment>
<gene>
    <name evidence="3" type="ORF">AA415_02255</name>
    <name evidence="4" type="ORF">DWY58_06425</name>
</gene>
<proteinExistence type="predicted"/>